<dbReference type="EMBL" id="WPIN01000025">
    <property type="protein sequence ID" value="MVM35654.1"/>
    <property type="molecule type" value="Genomic_DNA"/>
</dbReference>
<dbReference type="GO" id="GO:0000155">
    <property type="term" value="F:phosphorelay sensor kinase activity"/>
    <property type="evidence" value="ECO:0007669"/>
    <property type="project" value="TreeGrafter"/>
</dbReference>
<keyword evidence="2" id="KW-1133">Transmembrane helix</keyword>
<dbReference type="Pfam" id="PF02518">
    <property type="entry name" value="HATPase_c"/>
    <property type="match status" value="1"/>
</dbReference>
<organism evidence="5 6">
    <name type="scientific">Spirosoma arboris</name>
    <dbReference type="NCBI Taxonomy" id="2682092"/>
    <lineage>
        <taxon>Bacteria</taxon>
        <taxon>Pseudomonadati</taxon>
        <taxon>Bacteroidota</taxon>
        <taxon>Cytophagia</taxon>
        <taxon>Cytophagales</taxon>
        <taxon>Cytophagaceae</taxon>
        <taxon>Spirosoma</taxon>
    </lineage>
</organism>
<dbReference type="InterPro" id="IPR013783">
    <property type="entry name" value="Ig-like_fold"/>
</dbReference>
<feature type="domain" description="Histidine kinase" evidence="4">
    <location>
        <begin position="812"/>
        <end position="1025"/>
    </location>
</feature>
<keyword evidence="2" id="KW-0472">Membrane</keyword>
<keyword evidence="6" id="KW-1185">Reference proteome</keyword>
<dbReference type="Gene3D" id="2.130.10.10">
    <property type="entry name" value="YVTN repeat-like/Quinoprotein amine dehydrogenase"/>
    <property type="match status" value="2"/>
</dbReference>
<dbReference type="SUPFAM" id="SSF55874">
    <property type="entry name" value="ATPase domain of HSP90 chaperone/DNA topoisomerase II/histidine kinase"/>
    <property type="match status" value="1"/>
</dbReference>
<proteinExistence type="predicted"/>
<feature type="transmembrane region" description="Helical" evidence="2">
    <location>
        <begin position="735"/>
        <end position="760"/>
    </location>
</feature>
<keyword evidence="3" id="KW-0732">Signal</keyword>
<dbReference type="PANTHER" id="PTHR43547:SF2">
    <property type="entry name" value="HYBRID SIGNAL TRANSDUCTION HISTIDINE KINASE C"/>
    <property type="match status" value="1"/>
</dbReference>
<dbReference type="Gene3D" id="2.60.40.10">
    <property type="entry name" value="Immunoglobulins"/>
    <property type="match status" value="1"/>
</dbReference>
<accession>A0A7K1SPB3</accession>
<dbReference type="InterPro" id="IPR015943">
    <property type="entry name" value="WD40/YVTN_repeat-like_dom_sf"/>
</dbReference>
<keyword evidence="1" id="KW-0597">Phosphoprotein</keyword>
<dbReference type="RefSeq" id="WP_157590457.1">
    <property type="nucleotide sequence ID" value="NZ_WPIN01000025.1"/>
</dbReference>
<name>A0A7K1SPB3_9BACT</name>
<reference evidence="5 6" key="1">
    <citation type="submission" date="2019-12" db="EMBL/GenBank/DDBJ databases">
        <title>Spirosoma sp. HMF4905 genome sequencing and assembly.</title>
        <authorList>
            <person name="Kang H."/>
            <person name="Cha I."/>
            <person name="Kim H."/>
            <person name="Joh K."/>
        </authorList>
    </citation>
    <scope>NUCLEOTIDE SEQUENCE [LARGE SCALE GENOMIC DNA]</scope>
    <source>
        <strain evidence="5 6">HMF4905</strain>
    </source>
</reference>
<evidence type="ECO:0000256" key="2">
    <source>
        <dbReference type="SAM" id="Phobius"/>
    </source>
</evidence>
<evidence type="ECO:0000256" key="1">
    <source>
        <dbReference type="ARBA" id="ARBA00022553"/>
    </source>
</evidence>
<keyword evidence="2" id="KW-0812">Transmembrane</keyword>
<protein>
    <recommendedName>
        <fullName evidence="4">Histidine kinase domain-containing protein</fullName>
    </recommendedName>
</protein>
<feature type="chain" id="PRO_5029876745" description="Histidine kinase domain-containing protein" evidence="3">
    <location>
        <begin position="34"/>
        <end position="1029"/>
    </location>
</feature>
<dbReference type="InterPro" id="IPR003594">
    <property type="entry name" value="HATPase_dom"/>
</dbReference>
<dbReference type="InterPro" id="IPR036890">
    <property type="entry name" value="HATPase_C_sf"/>
</dbReference>
<dbReference type="AlphaFoldDB" id="A0A7K1SPB3"/>
<dbReference type="PROSITE" id="PS50109">
    <property type="entry name" value="HIS_KIN"/>
    <property type="match status" value="1"/>
</dbReference>
<dbReference type="Pfam" id="PF07494">
    <property type="entry name" value="Reg_prop"/>
    <property type="match status" value="2"/>
</dbReference>
<comment type="caution">
    <text evidence="5">The sequence shown here is derived from an EMBL/GenBank/DDBJ whole genome shotgun (WGS) entry which is preliminary data.</text>
</comment>
<gene>
    <name evidence="5" type="ORF">GO755_36905</name>
</gene>
<sequence length="1029" mass="116681">MNTGSSFRLPIRLTLCRLACLLIVYTSQQQALAQEAPIPFILTRYTTENGLPQNSIKGLAFDQLGYCWIGTENGLVKYDGIRFRLYDNFDIPPTSSRVSYIMQNKQKQILISFEGQEFYTIRNFPGFGTRPVRVKGDYNVSDFPGFQPIRGESDRSFFAPLISKQAPASSYILNDHQYYLVKADSLWIAHKNRPATCIIDKRLGKYPTTVIGDQLILMLNNHKAILYSNPNGRARLLMAKGLFFDQIATAGSPYTLMCSASGTYSFCQGKLYRLTLQDKTIYARLIAEGLADFTPNKLYYDEAFNTYYLQSHIDGLLLIRPNRFQSIHIPNGSWHQNSFYGQNTYGKDQIIANGALFTFSKGTKFPRIQRLISFPYSSASAYVQQDSYYYEKDFSLYKLNLVSRKTSQVAHLDEYIHCFNWSTYDSTLYFSTSDKLYALIQDKPVSALVLPPRKNQYIYGFRFWNADSVLIASNLGLLGASLRTGKTKFLLPNSNVRTIYIDKERYVWAGTYNSGVYLLQSGMVKALPIDVNKRLSVINSILEDHQGRIWFSTNNGLLSTARRSILNFFEGTGDIEPYTIYTKSDGLITNEFNGGAYPDKAYLSDGRVSLPTLKGLAVFNPDSFPDDHSPKPIFIDQVRVDGKLIKDLTHIRLAPDYQALTVSVSTPWKKKGESLIFERLVIGHDRQWISFSYGESISIRDYGHGDYSMRIRIKGYPQSQIEFPFSIAPYFYQTIWFKLALALAILLAVFVTFSYTITYYQRKTITLDQKIKERTQELNESLDHLHLTVERLQVVEARLQASLLQKDRIINMLLHDMKSPLFALKKGIEELDDRLSGQLGLSDVIASKSQLLRAGINDVYSFSINFFEWIKYQQEGFSANYQLTSLSDVFGRINELYGSIARSKGLTLVIPATEVVFYTDENILITILRNLVDNAIKHTQSGTIQLSVEATEKDYLVITVADTGPGMDELILANIQAAFNEELVLSDHAGYGYKLILHLVNLIHGDLELGNTGGLQVGIMLNFSFGQDG</sequence>
<feature type="signal peptide" evidence="3">
    <location>
        <begin position="1"/>
        <end position="33"/>
    </location>
</feature>
<dbReference type="SMART" id="SM00387">
    <property type="entry name" value="HATPase_c"/>
    <property type="match status" value="1"/>
</dbReference>
<dbReference type="InterPro" id="IPR011110">
    <property type="entry name" value="Reg_prop"/>
</dbReference>
<evidence type="ECO:0000256" key="3">
    <source>
        <dbReference type="SAM" id="SignalP"/>
    </source>
</evidence>
<dbReference type="PANTHER" id="PTHR43547">
    <property type="entry name" value="TWO-COMPONENT HISTIDINE KINASE"/>
    <property type="match status" value="1"/>
</dbReference>
<evidence type="ECO:0000313" key="5">
    <source>
        <dbReference type="EMBL" id="MVM35654.1"/>
    </source>
</evidence>
<dbReference type="Gene3D" id="3.30.565.10">
    <property type="entry name" value="Histidine kinase-like ATPase, C-terminal domain"/>
    <property type="match status" value="1"/>
</dbReference>
<evidence type="ECO:0000259" key="4">
    <source>
        <dbReference type="PROSITE" id="PS50109"/>
    </source>
</evidence>
<dbReference type="InterPro" id="IPR005467">
    <property type="entry name" value="His_kinase_dom"/>
</dbReference>
<dbReference type="CDD" id="cd00075">
    <property type="entry name" value="HATPase"/>
    <property type="match status" value="1"/>
</dbReference>
<dbReference type="Proteomes" id="UP000436006">
    <property type="component" value="Unassembled WGS sequence"/>
</dbReference>
<dbReference type="SUPFAM" id="SSF63829">
    <property type="entry name" value="Calcium-dependent phosphotriesterase"/>
    <property type="match status" value="1"/>
</dbReference>
<evidence type="ECO:0000313" key="6">
    <source>
        <dbReference type="Proteomes" id="UP000436006"/>
    </source>
</evidence>